<feature type="non-terminal residue" evidence="1">
    <location>
        <position position="67"/>
    </location>
</feature>
<keyword evidence="2" id="KW-1185">Reference proteome</keyword>
<protein>
    <submittedName>
        <fullName evidence="1">Uncharacterized protein</fullName>
    </submittedName>
</protein>
<sequence>MDDFLMFYKAKVSSPVTLLSASSERKTDGKDILLRSYLLRQDVLINDTAGFTQIANDLTNLRGQRCS</sequence>
<comment type="caution">
    <text evidence="1">The sequence shown here is derived from an EMBL/GenBank/DDBJ whole genome shotgun (WGS) entry which is preliminary data.</text>
</comment>
<name>A0ABV0TE62_9TELE</name>
<accession>A0ABV0TE62</accession>
<dbReference type="Proteomes" id="UP001482620">
    <property type="component" value="Unassembled WGS sequence"/>
</dbReference>
<dbReference type="EMBL" id="JAHRIQ010030998">
    <property type="protein sequence ID" value="MEQ2231184.1"/>
    <property type="molecule type" value="Genomic_DNA"/>
</dbReference>
<organism evidence="1 2">
    <name type="scientific">Ilyodon furcidens</name>
    <name type="common">goldbreast splitfin</name>
    <dbReference type="NCBI Taxonomy" id="33524"/>
    <lineage>
        <taxon>Eukaryota</taxon>
        <taxon>Metazoa</taxon>
        <taxon>Chordata</taxon>
        <taxon>Craniata</taxon>
        <taxon>Vertebrata</taxon>
        <taxon>Euteleostomi</taxon>
        <taxon>Actinopterygii</taxon>
        <taxon>Neopterygii</taxon>
        <taxon>Teleostei</taxon>
        <taxon>Neoteleostei</taxon>
        <taxon>Acanthomorphata</taxon>
        <taxon>Ovalentaria</taxon>
        <taxon>Atherinomorphae</taxon>
        <taxon>Cyprinodontiformes</taxon>
        <taxon>Goodeidae</taxon>
        <taxon>Ilyodon</taxon>
    </lineage>
</organism>
<evidence type="ECO:0000313" key="1">
    <source>
        <dbReference type="EMBL" id="MEQ2231184.1"/>
    </source>
</evidence>
<reference evidence="1 2" key="1">
    <citation type="submission" date="2021-06" db="EMBL/GenBank/DDBJ databases">
        <authorList>
            <person name="Palmer J.M."/>
        </authorList>
    </citation>
    <scope>NUCLEOTIDE SEQUENCE [LARGE SCALE GENOMIC DNA]</scope>
    <source>
        <strain evidence="2">if_2019</strain>
        <tissue evidence="1">Muscle</tissue>
    </source>
</reference>
<proteinExistence type="predicted"/>
<gene>
    <name evidence="1" type="ORF">ILYODFUR_036964</name>
</gene>
<evidence type="ECO:0000313" key="2">
    <source>
        <dbReference type="Proteomes" id="UP001482620"/>
    </source>
</evidence>